<accession>A0A2J7QCY8</accession>
<proteinExistence type="predicted"/>
<dbReference type="AlphaFoldDB" id="A0A2J7QCY8"/>
<dbReference type="GO" id="GO:0005667">
    <property type="term" value="C:transcription regulator complex"/>
    <property type="evidence" value="ECO:0007669"/>
    <property type="project" value="TreeGrafter"/>
</dbReference>
<evidence type="ECO:0000259" key="3">
    <source>
        <dbReference type="PROSITE" id="PS51031"/>
    </source>
</evidence>
<dbReference type="InterPro" id="IPR006578">
    <property type="entry name" value="MADF-dom"/>
</dbReference>
<comment type="subcellular location">
    <subcellularLocation>
        <location evidence="1">Nucleus</location>
    </subcellularLocation>
</comment>
<evidence type="ECO:0000313" key="4">
    <source>
        <dbReference type="EMBL" id="PNF26449.1"/>
    </source>
</evidence>
<dbReference type="EMBL" id="NEVH01015851">
    <property type="protein sequence ID" value="PNF26449.1"/>
    <property type="molecule type" value="Genomic_DNA"/>
</dbReference>
<feature type="domain" description="BESS" evidence="3">
    <location>
        <begin position="193"/>
        <end position="232"/>
    </location>
</feature>
<dbReference type="InParanoid" id="A0A2J7QCY8"/>
<reference evidence="4 5" key="1">
    <citation type="submission" date="2017-12" db="EMBL/GenBank/DDBJ databases">
        <title>Hemimetabolous genomes reveal molecular basis of termite eusociality.</title>
        <authorList>
            <person name="Harrison M.C."/>
            <person name="Jongepier E."/>
            <person name="Robertson H.M."/>
            <person name="Arning N."/>
            <person name="Bitard-Feildel T."/>
            <person name="Chao H."/>
            <person name="Childers C.P."/>
            <person name="Dinh H."/>
            <person name="Doddapaneni H."/>
            <person name="Dugan S."/>
            <person name="Gowin J."/>
            <person name="Greiner C."/>
            <person name="Han Y."/>
            <person name="Hu H."/>
            <person name="Hughes D.S.T."/>
            <person name="Huylmans A.-K."/>
            <person name="Kemena C."/>
            <person name="Kremer L.P.M."/>
            <person name="Lee S.L."/>
            <person name="Lopez-Ezquerra A."/>
            <person name="Mallet L."/>
            <person name="Monroy-Kuhn J.M."/>
            <person name="Moser A."/>
            <person name="Murali S.C."/>
            <person name="Muzny D.M."/>
            <person name="Otani S."/>
            <person name="Piulachs M.-D."/>
            <person name="Poelchau M."/>
            <person name="Qu J."/>
            <person name="Schaub F."/>
            <person name="Wada-Katsumata A."/>
            <person name="Worley K.C."/>
            <person name="Xie Q."/>
            <person name="Ylla G."/>
            <person name="Poulsen M."/>
            <person name="Gibbs R.A."/>
            <person name="Schal C."/>
            <person name="Richards S."/>
            <person name="Belles X."/>
            <person name="Korb J."/>
            <person name="Bornberg-Bauer E."/>
        </authorList>
    </citation>
    <scope>NUCLEOTIDE SEQUENCE [LARGE SCALE GENOMIC DNA]</scope>
    <source>
        <tissue evidence="4">Whole body</tissue>
    </source>
</reference>
<dbReference type="Pfam" id="PF02944">
    <property type="entry name" value="BESS"/>
    <property type="match status" value="1"/>
</dbReference>
<protein>
    <recommendedName>
        <fullName evidence="3">BESS domain-containing protein</fullName>
    </recommendedName>
</protein>
<evidence type="ECO:0000313" key="5">
    <source>
        <dbReference type="Proteomes" id="UP000235965"/>
    </source>
</evidence>
<dbReference type="GO" id="GO:0006357">
    <property type="term" value="P:regulation of transcription by RNA polymerase II"/>
    <property type="evidence" value="ECO:0007669"/>
    <property type="project" value="TreeGrafter"/>
</dbReference>
<dbReference type="Pfam" id="PF10545">
    <property type="entry name" value="MADF_DNA_bdg"/>
    <property type="match status" value="1"/>
</dbReference>
<dbReference type="GO" id="GO:0003677">
    <property type="term" value="F:DNA binding"/>
    <property type="evidence" value="ECO:0007669"/>
    <property type="project" value="InterPro"/>
</dbReference>
<organism evidence="4 5">
    <name type="scientific">Cryptotermes secundus</name>
    <dbReference type="NCBI Taxonomy" id="105785"/>
    <lineage>
        <taxon>Eukaryota</taxon>
        <taxon>Metazoa</taxon>
        <taxon>Ecdysozoa</taxon>
        <taxon>Arthropoda</taxon>
        <taxon>Hexapoda</taxon>
        <taxon>Insecta</taxon>
        <taxon>Pterygota</taxon>
        <taxon>Neoptera</taxon>
        <taxon>Polyneoptera</taxon>
        <taxon>Dictyoptera</taxon>
        <taxon>Blattodea</taxon>
        <taxon>Blattoidea</taxon>
        <taxon>Termitoidae</taxon>
        <taxon>Kalotermitidae</taxon>
        <taxon>Cryptotermitinae</taxon>
        <taxon>Cryptotermes</taxon>
    </lineage>
</organism>
<evidence type="ECO:0000256" key="2">
    <source>
        <dbReference type="SAM" id="MobiDB-lite"/>
    </source>
</evidence>
<gene>
    <name evidence="4" type="ORF">B7P43_G16333</name>
</gene>
<feature type="compositionally biased region" description="Low complexity" evidence="2">
    <location>
        <begin position="152"/>
        <end position="161"/>
    </location>
</feature>
<keyword evidence="5" id="KW-1185">Reference proteome</keyword>
<keyword evidence="1" id="KW-0539">Nucleus</keyword>
<dbReference type="PROSITE" id="PS51031">
    <property type="entry name" value="BESS"/>
    <property type="match status" value="1"/>
</dbReference>
<evidence type="ECO:0000256" key="1">
    <source>
        <dbReference type="PROSITE-ProRule" id="PRU00371"/>
    </source>
</evidence>
<dbReference type="InterPro" id="IPR004210">
    <property type="entry name" value="BESS_motif"/>
</dbReference>
<dbReference type="Proteomes" id="UP000235965">
    <property type="component" value="Unassembled WGS sequence"/>
</dbReference>
<dbReference type="GO" id="GO:0005634">
    <property type="term" value="C:nucleus"/>
    <property type="evidence" value="ECO:0007669"/>
    <property type="project" value="UniProtKB-SubCell"/>
</dbReference>
<dbReference type="InterPro" id="IPR039353">
    <property type="entry name" value="TF_Adf1"/>
</dbReference>
<feature type="compositionally biased region" description="Polar residues" evidence="2">
    <location>
        <begin position="130"/>
        <end position="139"/>
    </location>
</feature>
<dbReference type="PANTHER" id="PTHR12243:SF69">
    <property type="entry name" value="SI:CH73-59F11.3"/>
    <property type="match status" value="1"/>
</dbReference>
<name>A0A2J7QCY8_9NEOP</name>
<dbReference type="OrthoDB" id="7294180at2759"/>
<feature type="region of interest" description="Disordered" evidence="2">
    <location>
        <begin position="114"/>
        <end position="171"/>
    </location>
</feature>
<dbReference type="PANTHER" id="PTHR12243">
    <property type="entry name" value="MADF DOMAIN TRANSCRIPTION FACTOR"/>
    <property type="match status" value="1"/>
</dbReference>
<sequence length="266" mass="30478">MWLRIGTSEHSGSIKCWEVSAQLAASQEGPISMSEGRMSETGFRKLSRRHMQYFSYMLKTVKAKWKYLRDYFHRECKKLNHPRSGAGADDAPKGSSWQYFDAMLFIKDVSTSDKVESSLQEGPEPDGSQEGISEDSTGQEIIPLPQSEDSMPRSNSSCSSSRVKRQKKTQEDELLSVEKMKLDLLVKEAEREEDDDLLFFKSLLPDMKTLPPWRKRRLRLKIHELVVGEIEDNERQNTPVEMSFVVPPQASNQPTFSLFTHQDSLP</sequence>
<comment type="caution">
    <text evidence="4">The sequence shown here is derived from an EMBL/GenBank/DDBJ whole genome shotgun (WGS) entry which is preliminary data.</text>
</comment>